<accession>A0A8H4KSH4</accession>
<dbReference type="AlphaFoldDB" id="A0A8H4KSH4"/>
<reference evidence="2 3" key="1">
    <citation type="submission" date="2020-01" db="EMBL/GenBank/DDBJ databases">
        <title>Identification and distribution of gene clusters putatively required for synthesis of sphingolipid metabolism inhibitors in phylogenetically diverse species of the filamentous fungus Fusarium.</title>
        <authorList>
            <person name="Kim H.-S."/>
            <person name="Busman M."/>
            <person name="Brown D.W."/>
            <person name="Divon H."/>
            <person name="Uhlig S."/>
            <person name="Proctor R.H."/>
        </authorList>
    </citation>
    <scope>NUCLEOTIDE SEQUENCE [LARGE SCALE GENOMIC DNA]</scope>
    <source>
        <strain evidence="2 3">NRRL 20459</strain>
    </source>
</reference>
<proteinExistence type="predicted"/>
<dbReference type="Proteomes" id="UP000554235">
    <property type="component" value="Unassembled WGS sequence"/>
</dbReference>
<evidence type="ECO:0000256" key="1">
    <source>
        <dbReference type="SAM" id="SignalP"/>
    </source>
</evidence>
<evidence type="ECO:0000313" key="2">
    <source>
        <dbReference type="EMBL" id="KAF4455360.1"/>
    </source>
</evidence>
<gene>
    <name evidence="2" type="ORF">FALBO_15646</name>
</gene>
<sequence length="130" mass="13791">MKTAITFTSIFAVISLSISPISAECFGSGDVWQDKAVAREHVVRACKGFDGQQGAFQGTFASLEVKSACVQHSPTQKLLFSVRNGGSGPADVNDDECVLRLQNEINGCDRGGSSIVGDWTYTADPENGIC</sequence>
<comment type="caution">
    <text evidence="2">The sequence shown here is derived from an EMBL/GenBank/DDBJ whole genome shotgun (WGS) entry which is preliminary data.</text>
</comment>
<dbReference type="OrthoDB" id="4825549at2759"/>
<protein>
    <recommendedName>
        <fullName evidence="4">Secreted protein</fullName>
    </recommendedName>
</protein>
<name>A0A8H4KSH4_9HYPO</name>
<organism evidence="2 3">
    <name type="scientific">Fusarium albosuccineum</name>
    <dbReference type="NCBI Taxonomy" id="1237068"/>
    <lineage>
        <taxon>Eukaryota</taxon>
        <taxon>Fungi</taxon>
        <taxon>Dikarya</taxon>
        <taxon>Ascomycota</taxon>
        <taxon>Pezizomycotina</taxon>
        <taxon>Sordariomycetes</taxon>
        <taxon>Hypocreomycetidae</taxon>
        <taxon>Hypocreales</taxon>
        <taxon>Nectriaceae</taxon>
        <taxon>Fusarium</taxon>
        <taxon>Fusarium decemcellulare species complex</taxon>
    </lineage>
</organism>
<dbReference type="EMBL" id="JAADYS010002748">
    <property type="protein sequence ID" value="KAF4455360.1"/>
    <property type="molecule type" value="Genomic_DNA"/>
</dbReference>
<feature type="signal peptide" evidence="1">
    <location>
        <begin position="1"/>
        <end position="23"/>
    </location>
</feature>
<feature type="chain" id="PRO_5034575788" description="Secreted protein" evidence="1">
    <location>
        <begin position="24"/>
        <end position="130"/>
    </location>
</feature>
<keyword evidence="3" id="KW-1185">Reference proteome</keyword>
<evidence type="ECO:0000313" key="3">
    <source>
        <dbReference type="Proteomes" id="UP000554235"/>
    </source>
</evidence>
<keyword evidence="1" id="KW-0732">Signal</keyword>
<evidence type="ECO:0008006" key="4">
    <source>
        <dbReference type="Google" id="ProtNLM"/>
    </source>
</evidence>